<proteinExistence type="predicted"/>
<organism evidence="2 3">
    <name type="scientific">Trifolium medium</name>
    <dbReference type="NCBI Taxonomy" id="97028"/>
    <lineage>
        <taxon>Eukaryota</taxon>
        <taxon>Viridiplantae</taxon>
        <taxon>Streptophyta</taxon>
        <taxon>Embryophyta</taxon>
        <taxon>Tracheophyta</taxon>
        <taxon>Spermatophyta</taxon>
        <taxon>Magnoliopsida</taxon>
        <taxon>eudicotyledons</taxon>
        <taxon>Gunneridae</taxon>
        <taxon>Pentapetalae</taxon>
        <taxon>rosids</taxon>
        <taxon>fabids</taxon>
        <taxon>Fabales</taxon>
        <taxon>Fabaceae</taxon>
        <taxon>Papilionoideae</taxon>
        <taxon>50 kb inversion clade</taxon>
        <taxon>NPAAA clade</taxon>
        <taxon>Hologalegina</taxon>
        <taxon>IRL clade</taxon>
        <taxon>Trifolieae</taxon>
        <taxon>Trifolium</taxon>
    </lineage>
</organism>
<comment type="caution">
    <text evidence="2">The sequence shown here is derived from an EMBL/GenBank/DDBJ whole genome shotgun (WGS) entry which is preliminary data.</text>
</comment>
<evidence type="ECO:0000313" key="2">
    <source>
        <dbReference type="EMBL" id="MCI59234.1"/>
    </source>
</evidence>
<dbReference type="Proteomes" id="UP000265520">
    <property type="component" value="Unassembled WGS sequence"/>
</dbReference>
<evidence type="ECO:0000256" key="1">
    <source>
        <dbReference type="SAM" id="MobiDB-lite"/>
    </source>
</evidence>
<dbReference type="AlphaFoldDB" id="A0A392TF59"/>
<feature type="compositionally biased region" description="Polar residues" evidence="1">
    <location>
        <begin position="1"/>
        <end position="16"/>
    </location>
</feature>
<feature type="region of interest" description="Disordered" evidence="1">
    <location>
        <begin position="1"/>
        <end position="24"/>
    </location>
</feature>
<protein>
    <submittedName>
        <fullName evidence="2">Uncharacterized protein</fullName>
    </submittedName>
</protein>
<sequence length="54" mass="6536">ARSFVRHSTSPDNLSSPRPLDRPPFDRVWRRFLVSHGQQRRRYSFYSPNSEKNF</sequence>
<name>A0A392TF59_9FABA</name>
<accession>A0A392TF59</accession>
<keyword evidence="3" id="KW-1185">Reference proteome</keyword>
<dbReference type="EMBL" id="LXQA010559770">
    <property type="protein sequence ID" value="MCI59234.1"/>
    <property type="molecule type" value="Genomic_DNA"/>
</dbReference>
<reference evidence="2 3" key="1">
    <citation type="journal article" date="2018" name="Front. Plant Sci.">
        <title>Red Clover (Trifolium pratense) and Zigzag Clover (T. medium) - A Picture of Genomic Similarities and Differences.</title>
        <authorList>
            <person name="Dluhosova J."/>
            <person name="Istvanek J."/>
            <person name="Nedelnik J."/>
            <person name="Repkova J."/>
        </authorList>
    </citation>
    <scope>NUCLEOTIDE SEQUENCE [LARGE SCALE GENOMIC DNA]</scope>
    <source>
        <strain evidence="3">cv. 10/8</strain>
        <tissue evidence="2">Leaf</tissue>
    </source>
</reference>
<feature type="non-terminal residue" evidence="2">
    <location>
        <position position="1"/>
    </location>
</feature>
<evidence type="ECO:0000313" key="3">
    <source>
        <dbReference type="Proteomes" id="UP000265520"/>
    </source>
</evidence>